<dbReference type="EMBL" id="CP043869">
    <property type="protein sequence ID" value="QEQ97829.1"/>
    <property type="molecule type" value="Genomic_DNA"/>
</dbReference>
<evidence type="ECO:0000313" key="3">
    <source>
        <dbReference type="Proteomes" id="UP000324760"/>
    </source>
</evidence>
<dbReference type="Pfam" id="PF13637">
    <property type="entry name" value="Ank_4"/>
    <property type="match status" value="1"/>
</dbReference>
<dbReference type="RefSeq" id="WP_138987944.1">
    <property type="nucleotide sequence ID" value="NZ_CP043869.1"/>
</dbReference>
<organism evidence="2 3">
    <name type="scientific">Neptunomonas concharum</name>
    <dbReference type="NCBI Taxonomy" id="1031538"/>
    <lineage>
        <taxon>Bacteria</taxon>
        <taxon>Pseudomonadati</taxon>
        <taxon>Pseudomonadota</taxon>
        <taxon>Gammaproteobacteria</taxon>
        <taxon>Oceanospirillales</taxon>
        <taxon>Oceanospirillaceae</taxon>
        <taxon>Neptunomonas</taxon>
    </lineage>
</organism>
<keyword evidence="1" id="KW-0040">ANK repeat</keyword>
<dbReference type="Proteomes" id="UP000324760">
    <property type="component" value="Chromosome"/>
</dbReference>
<feature type="repeat" description="ANK" evidence="1">
    <location>
        <begin position="76"/>
        <end position="109"/>
    </location>
</feature>
<dbReference type="AlphaFoldDB" id="A0A5P1RDV4"/>
<reference evidence="2 3" key="1">
    <citation type="journal article" date="2019" name="Biochem. Eng. J.">
        <title>Metabolic engineering of the marine bacteria Neptunomonas concharum for the production of acetoin and meso-2,3-butanediol from acetate.</title>
        <authorList>
            <person name="Li W."/>
            <person name="Pu N."/>
            <person name="Liu C.-X."/>
            <person name="Yuan Q.-P."/>
            <person name="Li Z.-J."/>
        </authorList>
    </citation>
    <scope>NUCLEOTIDE SEQUENCE [LARGE SCALE GENOMIC DNA]</scope>
    <source>
        <strain evidence="2 3">JCM17730</strain>
    </source>
</reference>
<dbReference type="InterPro" id="IPR002110">
    <property type="entry name" value="Ankyrin_rpt"/>
</dbReference>
<dbReference type="Gene3D" id="1.25.40.20">
    <property type="entry name" value="Ankyrin repeat-containing domain"/>
    <property type="match status" value="1"/>
</dbReference>
<protein>
    <recommendedName>
        <fullName evidence="4">Ankyrin repeat domain-containing protein</fullName>
    </recommendedName>
</protein>
<proteinExistence type="predicted"/>
<keyword evidence="3" id="KW-1185">Reference proteome</keyword>
<gene>
    <name evidence="2" type="ORF">F0U83_14470</name>
</gene>
<dbReference type="InterPro" id="IPR036770">
    <property type="entry name" value="Ankyrin_rpt-contain_sf"/>
</dbReference>
<sequence>MLHFFSKRKLTQFNQAITSGHEDQLVRLLKALPPETLNQPLINNLLPTEIAIQAEQAKSLTLLLNAGALSNPTLGTGTSLLHLALKQSNSLALITPLLEQGAEVRGYSGELINMCFTHVAPSQWMLHLNRFSQYGLDINQPDQAGNTALDHALRHQDKELLSFLINSGVNTPEEWPDSLSEELKAYLTRSVADLQIRQMFLGA</sequence>
<evidence type="ECO:0008006" key="4">
    <source>
        <dbReference type="Google" id="ProtNLM"/>
    </source>
</evidence>
<evidence type="ECO:0000313" key="2">
    <source>
        <dbReference type="EMBL" id="QEQ97829.1"/>
    </source>
</evidence>
<accession>A0A5P1RDV4</accession>
<dbReference type="PROSITE" id="PS50297">
    <property type="entry name" value="ANK_REP_REGION"/>
    <property type="match status" value="1"/>
</dbReference>
<evidence type="ECO:0000256" key="1">
    <source>
        <dbReference type="PROSITE-ProRule" id="PRU00023"/>
    </source>
</evidence>
<name>A0A5P1RDV4_9GAMM</name>
<dbReference type="KEGG" id="ncu:F0U83_14470"/>
<dbReference type="SMART" id="SM00248">
    <property type="entry name" value="ANK"/>
    <property type="match status" value="3"/>
</dbReference>
<dbReference type="OrthoDB" id="6087427at2"/>
<dbReference type="PROSITE" id="PS50088">
    <property type="entry name" value="ANK_REPEAT"/>
    <property type="match status" value="1"/>
</dbReference>
<dbReference type="SUPFAM" id="SSF48403">
    <property type="entry name" value="Ankyrin repeat"/>
    <property type="match status" value="1"/>
</dbReference>